<evidence type="ECO:0000313" key="2">
    <source>
        <dbReference type="EMBL" id="KAK3931639.1"/>
    </source>
</evidence>
<organism evidence="2 3">
    <name type="scientific">Frankliniella fusca</name>
    <dbReference type="NCBI Taxonomy" id="407009"/>
    <lineage>
        <taxon>Eukaryota</taxon>
        <taxon>Metazoa</taxon>
        <taxon>Ecdysozoa</taxon>
        <taxon>Arthropoda</taxon>
        <taxon>Hexapoda</taxon>
        <taxon>Insecta</taxon>
        <taxon>Pterygota</taxon>
        <taxon>Neoptera</taxon>
        <taxon>Paraneoptera</taxon>
        <taxon>Thysanoptera</taxon>
        <taxon>Terebrantia</taxon>
        <taxon>Thripoidea</taxon>
        <taxon>Thripidae</taxon>
        <taxon>Frankliniella</taxon>
    </lineage>
</organism>
<dbReference type="AlphaFoldDB" id="A0AAE1LUV7"/>
<accession>A0AAE1LUV7</accession>
<dbReference type="EMBL" id="JAHWGI010001427">
    <property type="protein sequence ID" value="KAK3931639.1"/>
    <property type="molecule type" value="Genomic_DNA"/>
</dbReference>
<gene>
    <name evidence="2" type="ORF">KUF71_007454</name>
</gene>
<sequence length="143" mass="15676">MSLHTSNNLTLPSGEVIDLSTLTSEQMSQLFWNVEPTQTVPPVSLSEDALQIDLLVPNGTQKKENSSPVTTPSKGPSVAKTRKCRSQTISKPISPVARKKRSPKDKPVKLDIRKSETRVARVFKSMADICIKMAQICNESSPS</sequence>
<proteinExistence type="predicted"/>
<name>A0AAE1LUV7_9NEOP</name>
<comment type="caution">
    <text evidence="2">The sequence shown here is derived from an EMBL/GenBank/DDBJ whole genome shotgun (WGS) entry which is preliminary data.</text>
</comment>
<evidence type="ECO:0000313" key="3">
    <source>
        <dbReference type="Proteomes" id="UP001219518"/>
    </source>
</evidence>
<feature type="region of interest" description="Disordered" evidence="1">
    <location>
        <begin position="58"/>
        <end position="112"/>
    </location>
</feature>
<reference evidence="2" key="2">
    <citation type="journal article" date="2023" name="BMC Genomics">
        <title>Pest status, molecular evolution, and epigenetic factors derived from the genome assembly of Frankliniella fusca, a thysanopteran phytovirus vector.</title>
        <authorList>
            <person name="Catto M.A."/>
            <person name="Labadie P.E."/>
            <person name="Jacobson A.L."/>
            <person name="Kennedy G.G."/>
            <person name="Srinivasan R."/>
            <person name="Hunt B.G."/>
        </authorList>
    </citation>
    <scope>NUCLEOTIDE SEQUENCE</scope>
    <source>
        <strain evidence="2">PL_HMW_Pooled</strain>
    </source>
</reference>
<evidence type="ECO:0000256" key="1">
    <source>
        <dbReference type="SAM" id="MobiDB-lite"/>
    </source>
</evidence>
<dbReference type="Proteomes" id="UP001219518">
    <property type="component" value="Unassembled WGS sequence"/>
</dbReference>
<protein>
    <submittedName>
        <fullName evidence="2">Lysosome-associated membrane glycoprotein 2</fullName>
    </submittedName>
</protein>
<keyword evidence="3" id="KW-1185">Reference proteome</keyword>
<reference evidence="2" key="1">
    <citation type="submission" date="2021-07" db="EMBL/GenBank/DDBJ databases">
        <authorList>
            <person name="Catto M.A."/>
            <person name="Jacobson A."/>
            <person name="Kennedy G."/>
            <person name="Labadie P."/>
            <person name="Hunt B.G."/>
            <person name="Srinivasan R."/>
        </authorList>
    </citation>
    <scope>NUCLEOTIDE SEQUENCE</scope>
    <source>
        <strain evidence="2">PL_HMW_Pooled</strain>
        <tissue evidence="2">Head</tissue>
    </source>
</reference>